<feature type="compositionally biased region" description="Acidic residues" evidence="7">
    <location>
        <begin position="585"/>
        <end position="597"/>
    </location>
</feature>
<comment type="catalytic activity">
    <reaction evidence="1">
        <text>Thiol-dependent hydrolysis of ester, thioester, amide, peptide and isopeptide bonds formed by the C-terminal Gly of ubiquitin (a 76-residue protein attached to proteins as an intracellular targeting signal).</text>
        <dbReference type="EC" id="3.4.19.12"/>
    </reaction>
</comment>
<dbReference type="PANTHER" id="PTHR13367:SF28">
    <property type="entry name" value="UBIQUITIN THIOESTERASE ZRANB1"/>
    <property type="match status" value="1"/>
</dbReference>
<comment type="caution">
    <text evidence="10">The sequence shown here is derived from an EMBL/GenBank/DDBJ whole genome shotgun (WGS) entry which is preliminary data.</text>
</comment>
<evidence type="ECO:0000256" key="1">
    <source>
        <dbReference type="ARBA" id="ARBA00000707"/>
    </source>
</evidence>
<dbReference type="Pfam" id="PF12340">
    <property type="entry name" value="DUF3638"/>
    <property type="match status" value="1"/>
</dbReference>
<evidence type="ECO:0000256" key="7">
    <source>
        <dbReference type="SAM" id="MobiDB-lite"/>
    </source>
</evidence>
<dbReference type="InterPro" id="IPR051346">
    <property type="entry name" value="OTU_Deubiquitinase"/>
</dbReference>
<evidence type="ECO:0000256" key="2">
    <source>
        <dbReference type="ARBA" id="ARBA00012759"/>
    </source>
</evidence>
<reference evidence="10 11" key="1">
    <citation type="submission" date="2024-02" db="EMBL/GenBank/DDBJ databases">
        <authorList>
            <person name="Chen Y."/>
            <person name="Shah S."/>
            <person name="Dougan E. K."/>
            <person name="Thang M."/>
            <person name="Chan C."/>
        </authorList>
    </citation>
    <scope>NUCLEOTIDE SEQUENCE [LARGE SCALE GENOMIC DNA]</scope>
</reference>
<evidence type="ECO:0000256" key="6">
    <source>
        <dbReference type="ARBA" id="ARBA00022807"/>
    </source>
</evidence>
<dbReference type="Proteomes" id="UP001642484">
    <property type="component" value="Unassembled WGS sequence"/>
</dbReference>
<dbReference type="EMBL" id="CAXAMN010024661">
    <property type="protein sequence ID" value="CAK9088527.1"/>
    <property type="molecule type" value="Genomic_DNA"/>
</dbReference>
<keyword evidence="4" id="KW-0833">Ubl conjugation pathway</keyword>
<evidence type="ECO:0000256" key="5">
    <source>
        <dbReference type="ARBA" id="ARBA00022801"/>
    </source>
</evidence>
<feature type="region of interest" description="Disordered" evidence="7">
    <location>
        <begin position="1249"/>
        <end position="1268"/>
    </location>
</feature>
<gene>
    <name evidence="10" type="ORF">CCMP2556_LOCUS42678</name>
</gene>
<evidence type="ECO:0000259" key="9">
    <source>
        <dbReference type="Pfam" id="PF12359"/>
    </source>
</evidence>
<feature type="compositionally biased region" description="Polar residues" evidence="7">
    <location>
        <begin position="1254"/>
        <end position="1268"/>
    </location>
</feature>
<dbReference type="InterPro" id="IPR022105">
    <property type="entry name" value="DUF3645"/>
</dbReference>
<name>A0ABP0QJU7_9DINO</name>
<dbReference type="Pfam" id="PF12359">
    <property type="entry name" value="DUF3645"/>
    <property type="match status" value="1"/>
</dbReference>
<organism evidence="10 11">
    <name type="scientific">Durusdinium trenchii</name>
    <dbReference type="NCBI Taxonomy" id="1381693"/>
    <lineage>
        <taxon>Eukaryota</taxon>
        <taxon>Sar</taxon>
        <taxon>Alveolata</taxon>
        <taxon>Dinophyceae</taxon>
        <taxon>Suessiales</taxon>
        <taxon>Symbiodiniaceae</taxon>
        <taxon>Durusdinium</taxon>
    </lineage>
</organism>
<dbReference type="PANTHER" id="PTHR13367">
    <property type="entry name" value="UBIQUITIN THIOESTERASE"/>
    <property type="match status" value="1"/>
</dbReference>
<evidence type="ECO:0000256" key="4">
    <source>
        <dbReference type="ARBA" id="ARBA00022786"/>
    </source>
</evidence>
<evidence type="ECO:0000256" key="3">
    <source>
        <dbReference type="ARBA" id="ARBA00022670"/>
    </source>
</evidence>
<evidence type="ECO:0000313" key="11">
    <source>
        <dbReference type="Proteomes" id="UP001642484"/>
    </source>
</evidence>
<feature type="domain" description="DUF3645" evidence="9">
    <location>
        <begin position="2230"/>
        <end position="2260"/>
    </location>
</feature>
<feature type="domain" description="DUF3638" evidence="8">
    <location>
        <begin position="1734"/>
        <end position="1949"/>
    </location>
</feature>
<evidence type="ECO:0000313" key="10">
    <source>
        <dbReference type="EMBL" id="CAK9088527.1"/>
    </source>
</evidence>
<evidence type="ECO:0000259" key="8">
    <source>
        <dbReference type="Pfam" id="PF12340"/>
    </source>
</evidence>
<keyword evidence="5" id="KW-0378">Hydrolase</keyword>
<keyword evidence="6" id="KW-0788">Thiol protease</keyword>
<feature type="region of interest" description="Disordered" evidence="7">
    <location>
        <begin position="571"/>
        <end position="597"/>
    </location>
</feature>
<keyword evidence="3" id="KW-0645">Protease</keyword>
<keyword evidence="11" id="KW-1185">Reference proteome</keyword>
<protein>
    <recommendedName>
        <fullName evidence="2">ubiquitinyl hydrolase 1</fullName>
        <ecNumber evidence="2">3.4.19.12</ecNumber>
    </recommendedName>
</protein>
<dbReference type="InterPro" id="IPR022099">
    <property type="entry name" value="DUF3638"/>
</dbReference>
<accession>A0ABP0QJU7</accession>
<proteinExistence type="predicted"/>
<dbReference type="EC" id="3.4.19.12" evidence="2"/>
<sequence length="2493" mass="281719">MLQAALFEPGRLVLSGNDSECPQQVPATGRAEKALVGSPSGQLLLELTHSPQPLLDALTDCLNLALDVATSSTSKTVDMVLFISRLYARVMSAVTFLHQIMKGEHRSQQKNWEFALPKSGTTKYHDVVQVLHKAMQEHDQCMLGQQGQGLLSCLERWLKELWEASQQKPDLMDENVQRMCDIHAHILLLLRSLPLVGRAKGSQKRSPYHHVERLLGSYSFLVAHHTWNAGFLQIPEPEVMEVLQVHRRFLLEWLDSCDSSSQFNEALDIVLKQYALEDRGREGGEVQGKKAWGKINDDILKSTGCYALDERGDSECIKHLPRKDVYWLEVNLQLLQVSMRGTSIQALDEDLIKSPALQKVLYRENRELRTMQGSRTLESSTVVVFELMSHDFMILKWASVSPGSPEFLPVCVGYDDLYDAEELQEGLEWIGDLFEPIRMQFWPPNPQEPPMKFLLNSEAPVSAPVAILACCHPKVPGKIWKEMHVFRDLQMVQVFGIRSYGHRFYRVLEYCTDCRFSLRHMQPSADERESIWPTLERFAAGKPSGLGEQPPSVTVCRRQLNVGAAIEEERQVLGLPWPPQRPENESDDEGMDSSDSELDMSDITLQKSQVQFVEAPDGSKECHEMIFSLVQEAEPDTDKSDHKYNLEVAKQSHKGQDFNEGDDVTIRKMGVAEAKQILENSPAGWADRLTQHLGTMVKVVRDTSKTAPPLGKQILSFREYDPVTGELKFMVRGTERGGTLDTCRIPLLQSGAILRDLLRLAQVAEVKGLEAAARTARAARGISWSKLTRRGELFLPKEVLLGVVPACLLETYHFYQDMTEDAVLRGYPLNQKHEEEAFASMDHWLLVRLVKRHTSKHTGSTGLHAFVRKITKSPTGKTLAGPKLVDLLFAEEGSPGFVVAQVISRLENLSHCLAWSYDVDGAAGSSIDILELPRLRLSFEHKDGQLLSKDFKGMRLVTHAPPRVVQLMRGLPHSVPLQDRNDNYHILVPFVLTHRPDIESDPFSGELVLERENRVWSAHSVKVFLYEVHLSQTFLYTPTPTAALYLLLLKFQHRLYDEVARLVLSIATDSRYQDEPFHVFSHLQTVVDDQHPDACACKVKIGVVTGDADMQLPMRLDLEMALYVQKLHHVSASCRLTLEEEQRALQLIDDHNERLRIALEHLESVPRRDWAEKVEDKKFLAAFQALLRSASLPVHMEDAKRLLVQSVNWKHLPPDMVATLSNRRSVLEALGKAPSSQVDLCQVELSLPARGTGPKSSRPGSVFQSKDTSFMTRSPDSIISELGHVGLPDRRKLKLNDAVAVAYGALHSEDAGREIFWMLYLLLFEHKYGVKVQLRNGQLCRHSHCFGSILFFLSSFSRAFGTQQSLLRLMIHNKELMENLPPLIAKKEREFHSQVWELSAACRRHLSELFWPRSVETFKCLTQKVEMVSVRPSGEGLGGVRPELRSGPLAKQLDRLVSWKPPRVSNALQGEIYLASRPSNLEHFSRSPLEGLEGGLERYVASVGAEHVKETLPFQLEKHPDMKSPLSQKALKRIKDEMQRFAEQHRDDRKQLLLFVDAAGDNRPPVPEETFDLRIALERLRAADVKEIERLTEHVLKEASSLDHPHERPAEEILRFWLLRYARQEAEAWFQFLCAVVCSNASLQNLLHLNPFLTSNQCESLVQQVAVLMLHTVRVIQINRALDQLQSLISAIKSPPSKAHAARIKEESFLLCQTLVAERCYMAGCEAGTKYALDPRLLSFEFSDKKLLRRRQVELVRDFSKSAEHDVSLVKQMIMGAGKTTVVSPLLGMLLADGRRLVVLMVPAPLLEFAKSVLNAVFSNIVLKRTFTFQMTRSDDIDCQLFKKISRLRDSGDLVLTVPMATKSLMLRFVESLLVLNDRKARQRTPQLRSNMVNLGQTLELLQVSVVLIDEVDWVLHPLKSELNFPIGEKQPIDLAPLRWELPLHLLESCFLAAVSDIAPTKNATTLVELKQAIDRGFDQCFIMKEPHMVLLDEKFYQKEMKPPLLKWLNIFLNQKHTGRQFIGGADGQGLQSEEVLAFVGNTCNISSNYYLIPGKYRLTYQDTDVQIGGPYFARPGEGGDFFLSGLSRPTLQASSASHQWVMQRGSQKWILGRLEGEEAEVEAFFEAFVTPGDDECPVSLQWQLVKLKEEEGWKLRPDTQMEAKVATLEARMAGETQISAHDIKVLTLARDWINVILPHCLKKINRVTFGLMTDEQVNDALLENPLMSETRGKLGIPFIGKDMPSPAAEFQHPDVLVGLSFLSYRYQGLRKSDMADLLSTLSERYSREPGKPGQRASNKLFKAWVEASGGRIAGEPTDNAELPKFRQLHELELTNERQMEELHQLLHKTAAVVDWYLKNCIFPAFMRFQSQQLSASGEDLGGGILFKTRLGFSGTPSDLMPMELGSCDFEPGSEGECIHNLCTSEGWVRVRDIGWRGHVLLASHVFFLQPSGRCFYICFCNCLLILLPQILTQSPCSQQNHVRVPAAADVIF</sequence>